<comment type="caution">
    <text evidence="1">The sequence shown here is derived from an EMBL/GenBank/DDBJ whole genome shotgun (WGS) entry which is preliminary data.</text>
</comment>
<organism evidence="1 2">
    <name type="scientific">Vanilla planifolia</name>
    <name type="common">Vanilla</name>
    <dbReference type="NCBI Taxonomy" id="51239"/>
    <lineage>
        <taxon>Eukaryota</taxon>
        <taxon>Viridiplantae</taxon>
        <taxon>Streptophyta</taxon>
        <taxon>Embryophyta</taxon>
        <taxon>Tracheophyta</taxon>
        <taxon>Spermatophyta</taxon>
        <taxon>Magnoliopsida</taxon>
        <taxon>Liliopsida</taxon>
        <taxon>Asparagales</taxon>
        <taxon>Orchidaceae</taxon>
        <taxon>Vanilloideae</taxon>
        <taxon>Vanilleae</taxon>
        <taxon>Vanilla</taxon>
    </lineage>
</organism>
<protein>
    <submittedName>
        <fullName evidence="1">Uncharacterized protein</fullName>
    </submittedName>
</protein>
<sequence>MLNWRRLTSRNVFVKKEEYALRTTQLRYMFNFLNIVMNIATLNQRWLYGANARLRFLKGRFDGTDFAGTDERGYEYKEDEQACRFGPPYYGNGFFMDDLGSLELKNPIFHSSMGVDWTRDG</sequence>
<evidence type="ECO:0000313" key="1">
    <source>
        <dbReference type="EMBL" id="KAG0457104.1"/>
    </source>
</evidence>
<name>A0A835UBR7_VANPL</name>
<dbReference type="Proteomes" id="UP000636800">
    <property type="component" value="Chromosome 12"/>
</dbReference>
<evidence type="ECO:0000313" key="2">
    <source>
        <dbReference type="Proteomes" id="UP000636800"/>
    </source>
</evidence>
<reference evidence="1 2" key="1">
    <citation type="journal article" date="2020" name="Nat. Food">
        <title>A phased Vanilla planifolia genome enables genetic improvement of flavour and production.</title>
        <authorList>
            <person name="Hasing T."/>
            <person name="Tang H."/>
            <person name="Brym M."/>
            <person name="Khazi F."/>
            <person name="Huang T."/>
            <person name="Chambers A.H."/>
        </authorList>
    </citation>
    <scope>NUCLEOTIDE SEQUENCE [LARGE SCALE GENOMIC DNA]</scope>
    <source>
        <tissue evidence="1">Leaf</tissue>
    </source>
</reference>
<proteinExistence type="predicted"/>
<gene>
    <name evidence="1" type="ORF">HPP92_022261</name>
</gene>
<dbReference type="OrthoDB" id="753067at2759"/>
<dbReference type="EMBL" id="JADCNL010000012">
    <property type="protein sequence ID" value="KAG0457104.1"/>
    <property type="molecule type" value="Genomic_DNA"/>
</dbReference>
<accession>A0A835UBR7</accession>
<keyword evidence="2" id="KW-1185">Reference proteome</keyword>
<dbReference type="AlphaFoldDB" id="A0A835UBR7"/>